<feature type="transmembrane region" description="Helical" evidence="1">
    <location>
        <begin position="321"/>
        <end position="343"/>
    </location>
</feature>
<dbReference type="KEGG" id="svf:NCTC3166_01287"/>
<feature type="transmembrane region" description="Helical" evidence="1">
    <location>
        <begin position="439"/>
        <end position="457"/>
    </location>
</feature>
<feature type="transmembrane region" description="Helical" evidence="1">
    <location>
        <begin position="75"/>
        <end position="98"/>
    </location>
</feature>
<feature type="transmembrane region" description="Helical" evidence="1">
    <location>
        <begin position="45"/>
        <end position="63"/>
    </location>
</feature>
<proteinExistence type="predicted"/>
<organism evidence="2 3">
    <name type="scientific">Streptococcus viridans</name>
    <dbReference type="NCBI Taxonomy" id="78535"/>
    <lineage>
        <taxon>Bacteria</taxon>
        <taxon>Bacillati</taxon>
        <taxon>Bacillota</taxon>
        <taxon>Bacilli</taxon>
        <taxon>Lactobacillales</taxon>
        <taxon>Streptococcaceae</taxon>
        <taxon>Streptococcus</taxon>
    </lineage>
</organism>
<feature type="transmembrane region" description="Helical" evidence="1">
    <location>
        <begin position="151"/>
        <end position="180"/>
    </location>
</feature>
<feature type="transmembrane region" description="Helical" evidence="1">
    <location>
        <begin position="409"/>
        <end position="433"/>
    </location>
</feature>
<evidence type="ECO:0000256" key="1">
    <source>
        <dbReference type="SAM" id="Phobius"/>
    </source>
</evidence>
<feature type="transmembrane region" description="Helical" evidence="1">
    <location>
        <begin position="363"/>
        <end position="386"/>
    </location>
</feature>
<dbReference type="EMBL" id="LR134266">
    <property type="protein sequence ID" value="VED67463.1"/>
    <property type="molecule type" value="Genomic_DNA"/>
</dbReference>
<dbReference type="Proteomes" id="UP000270025">
    <property type="component" value="Chromosome"/>
</dbReference>
<name>A0A447Z548_9STRE</name>
<gene>
    <name evidence="2" type="ORF">NCTC3166_01287</name>
</gene>
<dbReference type="RefSeq" id="WP_126404465.1">
    <property type="nucleotide sequence ID" value="NZ_LR134266.1"/>
</dbReference>
<accession>A0A447Z548</accession>
<feature type="transmembrane region" description="Helical" evidence="1">
    <location>
        <begin position="487"/>
        <end position="508"/>
    </location>
</feature>
<feature type="transmembrane region" description="Helical" evidence="1">
    <location>
        <begin position="514"/>
        <end position="535"/>
    </location>
</feature>
<keyword evidence="1" id="KW-0812">Transmembrane</keyword>
<protein>
    <submittedName>
        <fullName evidence="2">ABC transporter membrane protein</fullName>
    </submittedName>
</protein>
<keyword evidence="1" id="KW-0472">Membrane</keyword>
<keyword evidence="1" id="KW-1133">Transmembrane helix</keyword>
<feature type="transmembrane region" description="Helical" evidence="1">
    <location>
        <begin position="118"/>
        <end position="145"/>
    </location>
</feature>
<keyword evidence="3" id="KW-1185">Reference proteome</keyword>
<evidence type="ECO:0000313" key="2">
    <source>
        <dbReference type="EMBL" id="VED67463.1"/>
    </source>
</evidence>
<reference evidence="2 3" key="1">
    <citation type="submission" date="2018-12" db="EMBL/GenBank/DDBJ databases">
        <authorList>
            <consortium name="Pathogen Informatics"/>
        </authorList>
    </citation>
    <scope>NUCLEOTIDE SEQUENCE [LARGE SCALE GENOMIC DNA]</scope>
    <source>
        <strain evidence="2 3">NCTC3166</strain>
    </source>
</reference>
<dbReference type="AlphaFoldDB" id="A0A447Z548"/>
<sequence length="548" mass="61385">MRLKMVRRLVDVNIIYATQPAQLAKFRKKQEKDPTRKVNVSAQSIRTYIFIGLLYLFLFGILSSANDFVSSPGPFVNMITLFALLTISQGLMSFYNVFYESKDLQFYRPYAFSDAEVIAGKSISVILVLLMALLPMISYFIILPIQAGGNILVGLLLGLLCAMILLSILFLGTLFLSHLITKSAIFKKHTSLVSNLIIGLSSLISIGAYLYINMLQSEHSVAGDLVTQPSIFPPIEVFHSFILNPLDSGALLGILAWILLLAVLVWLVKSQVLPHFYDAALEVSSSHAVKERVSQMKVGDQKAFHRFTVSYHKRLLSDGTLLTQVIFMMAIFPYLFTFGLFLGASRASLQIENYLTPQYLLPLSLIAFMIGVFNSVESLTSIGISLERENFAYLRALPIDFKRYCLKKFWILFSVQSALPIVLLVGVSCYFGVHPLSLLAMLLIWFLTSLSLSVIAFRRDYKLLTTNWSTVTDLMNRNRGNAALRGLLIFVFIIVMLVLIGFTFYLSAVAFTTLIASVIYLLIAGIGALATYFIYKGTFYKFNQEIGE</sequence>
<feature type="transmembrane region" description="Helical" evidence="1">
    <location>
        <begin position="192"/>
        <end position="212"/>
    </location>
</feature>
<feature type="transmembrane region" description="Helical" evidence="1">
    <location>
        <begin position="250"/>
        <end position="268"/>
    </location>
</feature>
<evidence type="ECO:0000313" key="3">
    <source>
        <dbReference type="Proteomes" id="UP000270025"/>
    </source>
</evidence>